<protein>
    <recommendedName>
        <fullName evidence="3">Excreted virulence factor EspC (Type VII ESX diderm)</fullName>
    </recommendedName>
</protein>
<dbReference type="AlphaFoldDB" id="A0A318RH00"/>
<name>A0A318RH00_WILLI</name>
<keyword evidence="2" id="KW-1185">Reference proteome</keyword>
<evidence type="ECO:0000313" key="1">
    <source>
        <dbReference type="EMBL" id="PYE14034.1"/>
    </source>
</evidence>
<organism evidence="1 2">
    <name type="scientific">Williamsia limnetica</name>
    <dbReference type="NCBI Taxonomy" id="882452"/>
    <lineage>
        <taxon>Bacteria</taxon>
        <taxon>Bacillati</taxon>
        <taxon>Actinomycetota</taxon>
        <taxon>Actinomycetes</taxon>
        <taxon>Mycobacteriales</taxon>
        <taxon>Nocardiaceae</taxon>
        <taxon>Williamsia</taxon>
    </lineage>
</organism>
<proteinExistence type="predicted"/>
<gene>
    <name evidence="1" type="ORF">DFR67_114133</name>
</gene>
<dbReference type="EMBL" id="QJSP01000014">
    <property type="protein sequence ID" value="PYE14034.1"/>
    <property type="molecule type" value="Genomic_DNA"/>
</dbReference>
<sequence length="111" mass="11258">MPAAHSSTGPRIDAPSARAVVRALEPVVAELAVISADMDELAIQVARACGAHPSGHNFALAHARLSAEAVAGLDRAHVAIAGYADGLNRAVETLEDADSDAAASVAARVIR</sequence>
<reference evidence="1 2" key="1">
    <citation type="submission" date="2018-06" db="EMBL/GenBank/DDBJ databases">
        <title>Genomic Encyclopedia of Type Strains, Phase IV (KMG-IV): sequencing the most valuable type-strain genomes for metagenomic binning, comparative biology and taxonomic classification.</title>
        <authorList>
            <person name="Goeker M."/>
        </authorList>
    </citation>
    <scope>NUCLEOTIDE SEQUENCE [LARGE SCALE GENOMIC DNA]</scope>
    <source>
        <strain evidence="1 2">DSM 45521</strain>
    </source>
</reference>
<dbReference type="RefSeq" id="WP_146240500.1">
    <property type="nucleotide sequence ID" value="NZ_QJSP01000014.1"/>
</dbReference>
<comment type="caution">
    <text evidence="1">The sequence shown here is derived from an EMBL/GenBank/DDBJ whole genome shotgun (WGS) entry which is preliminary data.</text>
</comment>
<evidence type="ECO:0000313" key="2">
    <source>
        <dbReference type="Proteomes" id="UP000247591"/>
    </source>
</evidence>
<accession>A0A318RH00</accession>
<evidence type="ECO:0008006" key="3">
    <source>
        <dbReference type="Google" id="ProtNLM"/>
    </source>
</evidence>
<dbReference type="Proteomes" id="UP000247591">
    <property type="component" value="Unassembled WGS sequence"/>
</dbReference>